<gene>
    <name evidence="2" type="ORF">ACFQ1G_04045</name>
</gene>
<dbReference type="Gene3D" id="3.10.180.10">
    <property type="entry name" value="2,3-Dihydroxybiphenyl 1,2-Dioxygenase, domain 1"/>
    <property type="match status" value="1"/>
</dbReference>
<feature type="domain" description="VOC" evidence="1">
    <location>
        <begin position="2"/>
        <end position="114"/>
    </location>
</feature>
<protein>
    <submittedName>
        <fullName evidence="2">VOC family protein</fullName>
    </submittedName>
</protein>
<dbReference type="InterPro" id="IPR050383">
    <property type="entry name" value="GlyoxalaseI/FosfomycinResist"/>
</dbReference>
<comment type="caution">
    <text evidence="2">The sequence shown here is derived from an EMBL/GenBank/DDBJ whole genome shotgun (WGS) entry which is preliminary data.</text>
</comment>
<accession>A0ABW3IDR4</accession>
<organism evidence="2 3">
    <name type="scientific">Salinimicrobium gaetbulicola</name>
    <dbReference type="NCBI Taxonomy" id="999702"/>
    <lineage>
        <taxon>Bacteria</taxon>
        <taxon>Pseudomonadati</taxon>
        <taxon>Bacteroidota</taxon>
        <taxon>Flavobacteriia</taxon>
        <taxon>Flavobacteriales</taxon>
        <taxon>Flavobacteriaceae</taxon>
        <taxon>Salinimicrobium</taxon>
    </lineage>
</organism>
<evidence type="ECO:0000259" key="1">
    <source>
        <dbReference type="PROSITE" id="PS51819"/>
    </source>
</evidence>
<dbReference type="Proteomes" id="UP001597100">
    <property type="component" value="Unassembled WGS sequence"/>
</dbReference>
<dbReference type="SUPFAM" id="SSF54593">
    <property type="entry name" value="Glyoxalase/Bleomycin resistance protein/Dihydroxybiphenyl dioxygenase"/>
    <property type="match status" value="1"/>
</dbReference>
<sequence length="221" mass="25482">MKIDFLKLYTPNLQEQLHFYKEVLGLPVKNFHENSFQVSIGYTGIEFEQVENATPYHYAIHIPPKQEEKALAWLEERVGILKDGEDKIIDFPNWKARSVYFYDADRNIVELISRTDLFSEGPENFSEESFLGVSEIGLATENVEDEFQFLNSNFGLEKFTGDYERFCATGDDEGLFIIINKNIKDWIPTGDKAYASPFEIKFTIAQASFGAVFKNDRLELT</sequence>
<dbReference type="InterPro" id="IPR037523">
    <property type="entry name" value="VOC_core"/>
</dbReference>
<evidence type="ECO:0000313" key="2">
    <source>
        <dbReference type="EMBL" id="MFD0975955.1"/>
    </source>
</evidence>
<dbReference type="RefSeq" id="WP_380736991.1">
    <property type="nucleotide sequence ID" value="NZ_JBHTJP010000032.1"/>
</dbReference>
<dbReference type="InterPro" id="IPR029068">
    <property type="entry name" value="Glyas_Bleomycin-R_OHBP_Dase"/>
</dbReference>
<dbReference type="PANTHER" id="PTHR21366">
    <property type="entry name" value="GLYOXALASE FAMILY PROTEIN"/>
    <property type="match status" value="1"/>
</dbReference>
<keyword evidence="3" id="KW-1185">Reference proteome</keyword>
<proteinExistence type="predicted"/>
<dbReference type="PROSITE" id="PS51819">
    <property type="entry name" value="VOC"/>
    <property type="match status" value="1"/>
</dbReference>
<dbReference type="EMBL" id="JBHTJP010000032">
    <property type="protein sequence ID" value="MFD0975955.1"/>
    <property type="molecule type" value="Genomic_DNA"/>
</dbReference>
<name>A0ABW3IDR4_9FLAO</name>
<evidence type="ECO:0000313" key="3">
    <source>
        <dbReference type="Proteomes" id="UP001597100"/>
    </source>
</evidence>
<reference evidence="3" key="1">
    <citation type="journal article" date="2019" name="Int. J. Syst. Evol. Microbiol.">
        <title>The Global Catalogue of Microorganisms (GCM) 10K type strain sequencing project: providing services to taxonomists for standard genome sequencing and annotation.</title>
        <authorList>
            <consortium name="The Broad Institute Genomics Platform"/>
            <consortium name="The Broad Institute Genome Sequencing Center for Infectious Disease"/>
            <person name="Wu L."/>
            <person name="Ma J."/>
        </authorList>
    </citation>
    <scope>NUCLEOTIDE SEQUENCE [LARGE SCALE GENOMIC DNA]</scope>
    <source>
        <strain evidence="3">CCUG 60898</strain>
    </source>
</reference>